<organism evidence="1 2">
    <name type="scientific">Vitrella brassicaformis (strain CCMP3155)</name>
    <dbReference type="NCBI Taxonomy" id="1169540"/>
    <lineage>
        <taxon>Eukaryota</taxon>
        <taxon>Sar</taxon>
        <taxon>Alveolata</taxon>
        <taxon>Colpodellida</taxon>
        <taxon>Vitrellaceae</taxon>
        <taxon>Vitrella</taxon>
    </lineage>
</organism>
<accession>A0A0G4F8P8</accession>
<evidence type="ECO:0000313" key="1">
    <source>
        <dbReference type="EMBL" id="CEM08934.1"/>
    </source>
</evidence>
<dbReference type="EMBL" id="CDMY01000389">
    <property type="protein sequence ID" value="CEM08934.1"/>
    <property type="molecule type" value="Genomic_DNA"/>
</dbReference>
<gene>
    <name evidence="1" type="ORF">Vbra_597</name>
</gene>
<protein>
    <submittedName>
        <fullName evidence="1">Uncharacterized protein</fullName>
    </submittedName>
</protein>
<dbReference type="Proteomes" id="UP000041254">
    <property type="component" value="Unassembled WGS sequence"/>
</dbReference>
<name>A0A0G4F8P8_VITBC</name>
<dbReference type="VEuPathDB" id="CryptoDB:Vbra_597"/>
<dbReference type="PhylomeDB" id="A0A0G4F8P8"/>
<dbReference type="InParanoid" id="A0A0G4F8P8"/>
<evidence type="ECO:0000313" key="2">
    <source>
        <dbReference type="Proteomes" id="UP000041254"/>
    </source>
</evidence>
<reference evidence="1 2" key="1">
    <citation type="submission" date="2014-11" db="EMBL/GenBank/DDBJ databases">
        <authorList>
            <person name="Zhu J."/>
            <person name="Qi W."/>
            <person name="Song R."/>
        </authorList>
    </citation>
    <scope>NUCLEOTIDE SEQUENCE [LARGE SCALE GENOMIC DNA]</scope>
</reference>
<keyword evidence="2" id="KW-1185">Reference proteome</keyword>
<proteinExistence type="predicted"/>
<sequence length="296" mass="32243">MWSMASTPHDVKRCQSVARLIDAIAHREAVDNGVFALNNDGTCGRIGAELLSRGSTGPAADKIINEYAKAAHTVVYGGLDEVYSGADEAVSAAISDDTFPAAHTLQLLGDALDDEAKEKRAVEIASHMPNLSCVEIGSHEHALLLDAPAGEVWVFLERLQAALVSRGRERSLTLCLDLVANELTAPVHSKSSPCLWGRDSNDKLPPVEEVTITVSGFVDDDQLEQFYDNVMATLISSNDELKGHEKTYVELWDDELRTDFQRRFMAQQASLNNSGGPYKLSFDGQGLRVERRSAAT</sequence>
<dbReference type="AlphaFoldDB" id="A0A0G4F8P8"/>